<evidence type="ECO:0000256" key="1">
    <source>
        <dbReference type="SAM" id="MobiDB-lite"/>
    </source>
</evidence>
<reference evidence="2" key="1">
    <citation type="journal article" date="2023" name="Science">
        <title>Genome structures resolve the early diversification of teleost fishes.</title>
        <authorList>
            <person name="Parey E."/>
            <person name="Louis A."/>
            <person name="Montfort J."/>
            <person name="Bouchez O."/>
            <person name="Roques C."/>
            <person name="Iampietro C."/>
            <person name="Lluch J."/>
            <person name="Castinel A."/>
            <person name="Donnadieu C."/>
            <person name="Desvignes T."/>
            <person name="Floi Bucao C."/>
            <person name="Jouanno E."/>
            <person name="Wen M."/>
            <person name="Mejri S."/>
            <person name="Dirks R."/>
            <person name="Jansen H."/>
            <person name="Henkel C."/>
            <person name="Chen W.J."/>
            <person name="Zahm M."/>
            <person name="Cabau C."/>
            <person name="Klopp C."/>
            <person name="Thompson A.W."/>
            <person name="Robinson-Rechavi M."/>
            <person name="Braasch I."/>
            <person name="Lecointre G."/>
            <person name="Bobe J."/>
            <person name="Postlethwait J.H."/>
            <person name="Berthelot C."/>
            <person name="Roest Crollius H."/>
            <person name="Guiguen Y."/>
        </authorList>
    </citation>
    <scope>NUCLEOTIDE SEQUENCE</scope>
    <source>
        <strain evidence="2">WJC10195</strain>
    </source>
</reference>
<dbReference type="AlphaFoldDB" id="A0A9Q1J5L6"/>
<comment type="caution">
    <text evidence="2">The sequence shown here is derived from an EMBL/GenBank/DDBJ whole genome shotgun (WGS) entry which is preliminary data.</text>
</comment>
<evidence type="ECO:0000313" key="3">
    <source>
        <dbReference type="Proteomes" id="UP001152622"/>
    </source>
</evidence>
<gene>
    <name evidence="2" type="ORF">SKAU_G00104680</name>
</gene>
<feature type="compositionally biased region" description="Basic and acidic residues" evidence="1">
    <location>
        <begin position="33"/>
        <end position="49"/>
    </location>
</feature>
<evidence type="ECO:0000313" key="2">
    <source>
        <dbReference type="EMBL" id="KAJ8370440.1"/>
    </source>
</evidence>
<feature type="region of interest" description="Disordered" evidence="1">
    <location>
        <begin position="26"/>
        <end position="49"/>
    </location>
</feature>
<proteinExistence type="predicted"/>
<keyword evidence="3" id="KW-1185">Reference proteome</keyword>
<dbReference type="Proteomes" id="UP001152622">
    <property type="component" value="Chromosome 3"/>
</dbReference>
<organism evidence="2 3">
    <name type="scientific">Synaphobranchus kaupii</name>
    <name type="common">Kaup's arrowtooth eel</name>
    <dbReference type="NCBI Taxonomy" id="118154"/>
    <lineage>
        <taxon>Eukaryota</taxon>
        <taxon>Metazoa</taxon>
        <taxon>Chordata</taxon>
        <taxon>Craniata</taxon>
        <taxon>Vertebrata</taxon>
        <taxon>Euteleostomi</taxon>
        <taxon>Actinopterygii</taxon>
        <taxon>Neopterygii</taxon>
        <taxon>Teleostei</taxon>
        <taxon>Anguilliformes</taxon>
        <taxon>Synaphobranchidae</taxon>
        <taxon>Synaphobranchus</taxon>
    </lineage>
</organism>
<protein>
    <submittedName>
        <fullName evidence="2">Uncharacterized protein</fullName>
    </submittedName>
</protein>
<sequence length="117" mass="12941">MADYLPSLAGPALGLWSGRVERRLSFTQEESPESTKEEQEIGCKDNGPERGGCRLLAKLFSGASRGSLGGRRIHSDEDVAHAPRGQRAFEQDSLLLQPASTVRQDLFRFIPSFSFFL</sequence>
<name>A0A9Q1J5L6_SYNKA</name>
<accession>A0A9Q1J5L6</accession>
<dbReference type="EMBL" id="JAINUF010000003">
    <property type="protein sequence ID" value="KAJ8370440.1"/>
    <property type="molecule type" value="Genomic_DNA"/>
</dbReference>